<dbReference type="EMBL" id="WTVA01000015">
    <property type="protein sequence ID" value="MZR24125.1"/>
    <property type="molecule type" value="Genomic_DNA"/>
</dbReference>
<comment type="caution">
    <text evidence="1">The sequence shown here is derived from an EMBL/GenBank/DDBJ whole genome shotgun (WGS) entry which is preliminary data.</text>
</comment>
<evidence type="ECO:0000313" key="2">
    <source>
        <dbReference type="Proteomes" id="UP000445696"/>
    </source>
</evidence>
<protein>
    <recommendedName>
        <fullName evidence="3">Lipoprotein</fullName>
    </recommendedName>
</protein>
<dbReference type="AlphaFoldDB" id="A0A845MKH1"/>
<sequence length="132" mass="13860">MRYTSIAITALILSACNTTPVDTSIPTAAGTAYDGVWSGGMGKGTGTSCHDVEIETTITNGHASGDIAINNNGHVITDSFVGNLNKNGELVPELRKYPADVSGVIQFHKDGTTTGKMETTVCSTDRINLKRT</sequence>
<keyword evidence="2" id="KW-1185">Reference proteome</keyword>
<organism evidence="1 2">
    <name type="scientific">Sneathiella chungangensis</name>
    <dbReference type="NCBI Taxonomy" id="1418234"/>
    <lineage>
        <taxon>Bacteria</taxon>
        <taxon>Pseudomonadati</taxon>
        <taxon>Pseudomonadota</taxon>
        <taxon>Alphaproteobacteria</taxon>
        <taxon>Sneathiellales</taxon>
        <taxon>Sneathiellaceae</taxon>
        <taxon>Sneathiella</taxon>
    </lineage>
</organism>
<gene>
    <name evidence="1" type="ORF">GQF03_17460</name>
</gene>
<accession>A0A845MKH1</accession>
<evidence type="ECO:0008006" key="3">
    <source>
        <dbReference type="Google" id="ProtNLM"/>
    </source>
</evidence>
<reference evidence="1 2" key="1">
    <citation type="journal article" date="2014" name="Int. J. Syst. Evol. Microbiol.">
        <title>Sneathiella chungangensis sp. nov., isolated from a marine sand, and emended description of the genus Sneathiella.</title>
        <authorList>
            <person name="Siamphan C."/>
            <person name="Kim H."/>
            <person name="Lee J.S."/>
            <person name="Kim W."/>
        </authorList>
    </citation>
    <scope>NUCLEOTIDE SEQUENCE [LARGE SCALE GENOMIC DNA]</scope>
    <source>
        <strain evidence="1 2">KCTC 32476</strain>
    </source>
</reference>
<name>A0A845MKH1_9PROT</name>
<dbReference type="Proteomes" id="UP000445696">
    <property type="component" value="Unassembled WGS sequence"/>
</dbReference>
<proteinExistence type="predicted"/>
<evidence type="ECO:0000313" key="1">
    <source>
        <dbReference type="EMBL" id="MZR24125.1"/>
    </source>
</evidence>
<dbReference type="PROSITE" id="PS51257">
    <property type="entry name" value="PROKAR_LIPOPROTEIN"/>
    <property type="match status" value="1"/>
</dbReference>
<dbReference type="RefSeq" id="WP_161340583.1">
    <property type="nucleotide sequence ID" value="NZ_JBHSDG010000003.1"/>
</dbReference>